<keyword evidence="2" id="KW-0472">Membrane</keyword>
<evidence type="ECO:0000259" key="3">
    <source>
        <dbReference type="SMART" id="SM00460"/>
    </source>
</evidence>
<reference evidence="4" key="1">
    <citation type="submission" date="2020-02" db="EMBL/GenBank/DDBJ databases">
        <authorList>
            <person name="Meier V. D."/>
        </authorList>
    </citation>
    <scope>NUCLEOTIDE SEQUENCE</scope>
    <source>
        <strain evidence="4">AVDCRST_MAG01</strain>
    </source>
</reference>
<organism evidence="4">
    <name type="scientific">uncultured Rubrobacteraceae bacterium</name>
    <dbReference type="NCBI Taxonomy" id="349277"/>
    <lineage>
        <taxon>Bacteria</taxon>
        <taxon>Bacillati</taxon>
        <taxon>Actinomycetota</taxon>
        <taxon>Rubrobacteria</taxon>
        <taxon>Rubrobacterales</taxon>
        <taxon>Rubrobacteraceae</taxon>
        <taxon>environmental samples</taxon>
    </lineage>
</organism>
<feature type="transmembrane region" description="Helical" evidence="2">
    <location>
        <begin position="203"/>
        <end position="221"/>
    </location>
</feature>
<evidence type="ECO:0000256" key="1">
    <source>
        <dbReference type="SAM" id="MobiDB-lite"/>
    </source>
</evidence>
<feature type="transmembrane region" description="Helical" evidence="2">
    <location>
        <begin position="68"/>
        <end position="86"/>
    </location>
</feature>
<feature type="transmembrane region" description="Helical" evidence="2">
    <location>
        <begin position="152"/>
        <end position="170"/>
    </location>
</feature>
<proteinExistence type="predicted"/>
<feature type="transmembrane region" description="Helical" evidence="2">
    <location>
        <begin position="176"/>
        <end position="196"/>
    </location>
</feature>
<dbReference type="InterPro" id="IPR052901">
    <property type="entry name" value="Bact_TGase-like"/>
</dbReference>
<dbReference type="PANTHER" id="PTHR42736">
    <property type="entry name" value="PROTEIN-GLUTAMINE GAMMA-GLUTAMYLTRANSFERASE"/>
    <property type="match status" value="1"/>
</dbReference>
<feature type="region of interest" description="Disordered" evidence="1">
    <location>
        <begin position="535"/>
        <end position="588"/>
    </location>
</feature>
<dbReference type="InterPro" id="IPR038765">
    <property type="entry name" value="Papain-like_cys_pep_sf"/>
</dbReference>
<dbReference type="GO" id="GO:0006508">
    <property type="term" value="P:proteolysis"/>
    <property type="evidence" value="ECO:0007669"/>
    <property type="project" value="UniProtKB-KW"/>
</dbReference>
<feature type="transmembrane region" description="Helical" evidence="2">
    <location>
        <begin position="122"/>
        <end position="140"/>
    </location>
</feature>
<feature type="transmembrane region" description="Helical" evidence="2">
    <location>
        <begin position="37"/>
        <end position="61"/>
    </location>
</feature>
<dbReference type="Pfam" id="PF01841">
    <property type="entry name" value="Transglut_core"/>
    <property type="match status" value="1"/>
</dbReference>
<dbReference type="AlphaFoldDB" id="A0A6J4NFV1"/>
<dbReference type="Pfam" id="PF11992">
    <property type="entry name" value="TgpA_N"/>
    <property type="match status" value="1"/>
</dbReference>
<accession>A0A6J4NFV1</accession>
<dbReference type="InterPro" id="IPR002931">
    <property type="entry name" value="Transglutaminase-like"/>
</dbReference>
<keyword evidence="4" id="KW-0645">Protease</keyword>
<keyword evidence="2" id="KW-1133">Transmembrane helix</keyword>
<gene>
    <name evidence="4" type="ORF">AVDCRST_MAG01-01-140</name>
</gene>
<feature type="domain" description="Transglutaminase-like" evidence="3">
    <location>
        <begin position="451"/>
        <end position="521"/>
    </location>
</feature>
<sequence length="752" mass="80777">MRYWLYAAVLVAGAAFSILFTGELHIEPETGFGDLSIVSIIAGERAFLPLLLAAAVGALVGSAGRWRFVLIVPVGALYTILAVYGMPPVFSPGEWREFGYRIGDNVIDSALIMYAQPAPYDLAPGVFVMVLPMIVVLAAFATSATLYEGSPVLSVAVLGLTIGVLSTVAFEDGAGPFFAIFLACAVGLLLSAGSVGKEGPGRAAILAGTAVVALALLVPRMPLNDATISPGAIDWTRIGTGGTSRLDVQADVGDYLEAGRDAELFRVESEEPLLWRGGTLDSFDGVRWSDTTEPAEDDGVELAPEVPTRRVVQDVEVLNARTDVLFGGYKIISTNLLGADPNSDASYSLDEPFDEGDTYQVTSLIPQPTEGQLQAAGTAYPETVRRKFLQLPSSTPGVVAETARRIEGNYDPTTPYDAARAVERYLIYDGGFIYNLDVSYRRADKAVEEFLGDSKEGFCTQFSTSMALILRDMDIPSRVVYGATTGDEVNDGEYVVTGSNMHTWVEVYFPGVGWYPFNPTPGFSMPSAMEANAQRPALPYPTSPLGPDEGRIAQRGSPVEENPTPEQRQQEAARQAAEDAASTPDGERLPAWPVFVGVPALLLALVLLSKRVLASRGRPEDLYGDLTGRLRDVLRPNTAPVADSPALTPTERLLLLAGAAGVDEEPVRRFARAYSDHLYSAGGDAEDLTPSYRRALGAYGKLPLWKRVLAVFNPGSLLARIGRGVASRRARVGKALRGRVRALLRRVPRRGR</sequence>
<keyword evidence="4" id="KW-0378">Hydrolase</keyword>
<dbReference type="SMART" id="SM00460">
    <property type="entry name" value="TGc"/>
    <property type="match status" value="1"/>
</dbReference>
<feature type="compositionally biased region" description="Low complexity" evidence="1">
    <location>
        <begin position="566"/>
        <end position="581"/>
    </location>
</feature>
<evidence type="ECO:0000256" key="2">
    <source>
        <dbReference type="SAM" id="Phobius"/>
    </source>
</evidence>
<protein>
    <submittedName>
        <fullName evidence="4">FIG001454: Transglutaminase-like enzymes, putative cysteine proteases</fullName>
    </submittedName>
</protein>
<dbReference type="InterPro" id="IPR021878">
    <property type="entry name" value="TgpA_N"/>
</dbReference>
<dbReference type="Gene3D" id="3.10.620.30">
    <property type="match status" value="1"/>
</dbReference>
<evidence type="ECO:0000313" key="4">
    <source>
        <dbReference type="EMBL" id="CAA9384007.1"/>
    </source>
</evidence>
<dbReference type="SUPFAM" id="SSF54001">
    <property type="entry name" value="Cysteine proteinases"/>
    <property type="match status" value="1"/>
</dbReference>
<name>A0A6J4NFV1_9ACTN</name>
<dbReference type="EMBL" id="CADCUW010000019">
    <property type="protein sequence ID" value="CAA9384007.1"/>
    <property type="molecule type" value="Genomic_DNA"/>
</dbReference>
<dbReference type="PANTHER" id="PTHR42736:SF1">
    <property type="entry name" value="PROTEIN-GLUTAMINE GAMMA-GLUTAMYLTRANSFERASE"/>
    <property type="match status" value="1"/>
</dbReference>
<keyword evidence="2" id="KW-0812">Transmembrane</keyword>
<dbReference type="GO" id="GO:0008233">
    <property type="term" value="F:peptidase activity"/>
    <property type="evidence" value="ECO:0007669"/>
    <property type="project" value="UniProtKB-KW"/>
</dbReference>